<evidence type="ECO:0000313" key="1">
    <source>
        <dbReference type="EMBL" id="MCZ0964319.1"/>
    </source>
</evidence>
<gene>
    <name evidence="1" type="ORF">OU682_22375</name>
</gene>
<dbReference type="Proteomes" id="UP001149822">
    <property type="component" value="Unassembled WGS sequence"/>
</dbReference>
<accession>A0ABT4JB59</accession>
<evidence type="ECO:0000313" key="2">
    <source>
        <dbReference type="Proteomes" id="UP001149822"/>
    </source>
</evidence>
<reference evidence="1" key="1">
    <citation type="submission" date="2022-12" db="EMBL/GenBank/DDBJ databases">
        <title>Paracoccus sp. EF6 isolated from a lake water.</title>
        <authorList>
            <person name="Liu H."/>
        </authorList>
    </citation>
    <scope>NUCLEOTIDE SEQUENCE</scope>
    <source>
        <strain evidence="1">EF6</strain>
    </source>
</reference>
<proteinExistence type="predicted"/>
<sequence length="321" mass="37294">MDSRHWKLIQDLGYHLVLDEELAVVERFDDAKRGDLRVMVDSGLAEVSEPLFRVKVTRPVEFYRNSSHQNIAEAAQEGYLFTAKNTSQYNFMVTMVPVELFKSFRSVLILTYMFEGSVLDLYLQLHSLKWEYVDLPLHKTSKEVVGQLRSLITFKTIRSLEGLSRFTLSHTWYAGARQEQLLRVGAAVASVRRQEGPERLLLTLPKEYALRGRKSVCRTKDAPAMAQWLWAGMRATNEHAHKDVVLHLYNRFPNENVRVYFEQHGLKLDKDRFALAEMIQFVFRSAVRNGKAISLYVGSTRMRRLFEQWLDQTDSRELMAA</sequence>
<protein>
    <submittedName>
        <fullName evidence="1">Uncharacterized protein</fullName>
    </submittedName>
</protein>
<name>A0ABT4JB59_9RHOB</name>
<organism evidence="1 2">
    <name type="scientific">Paracoccus benzoatiresistens</name>
    <dbReference type="NCBI Taxonomy" id="2997341"/>
    <lineage>
        <taxon>Bacteria</taxon>
        <taxon>Pseudomonadati</taxon>
        <taxon>Pseudomonadota</taxon>
        <taxon>Alphaproteobacteria</taxon>
        <taxon>Rhodobacterales</taxon>
        <taxon>Paracoccaceae</taxon>
        <taxon>Paracoccus</taxon>
    </lineage>
</organism>
<keyword evidence="2" id="KW-1185">Reference proteome</keyword>
<dbReference type="RefSeq" id="WP_268944412.1">
    <property type="nucleotide sequence ID" value="NZ_JAPTYD010000087.1"/>
</dbReference>
<dbReference type="EMBL" id="JAPTYD010000087">
    <property type="protein sequence ID" value="MCZ0964319.1"/>
    <property type="molecule type" value="Genomic_DNA"/>
</dbReference>
<comment type="caution">
    <text evidence="1">The sequence shown here is derived from an EMBL/GenBank/DDBJ whole genome shotgun (WGS) entry which is preliminary data.</text>
</comment>